<sequence length="552" mass="62842">MIIPEDWRPSDGLVLEPNALAAATMEEQNVVVAAGPGAGKTELLAQRADFLLHTGNCPYPRRILAISFKVDAARNLRDRVRQRSGSQLAARLDSFTFHAFAKRIIDNYRPALTGQDTLIPDYRLDARNRIQDEQITFNDLVPIALKILKSNRYARNVVRQTYGHVFLDEFQDATDTQYKLIKELFCDSATILTAVGDSKQKIMTWAGALDGILHTFENDFSASFLPLYQNFRSAPNLRRMQNRLIAEMDPAAVSPDKDLTGDNGIIEISGFDTDADESEALADRIQSWLDRGVNPREIAVLVRQQTSLYTAPLGRELANRGIPFRNEQESQDLNAEPAAALVFNFLRVIADDRQADAYVELMRFSNRSSFSEEEGLQFDRRLKNLLQEARQQVRTLKRDHMGTQFWSRWIERFLSLISRPSLVTLSPNYQQGRRLEEVINQALNAFLEELSICGDAVLALKRLSGKEAVRFLSIHKSKGLEFDKVIILGVENEMFWNDPSESLSEYFVAISRAKTHLVLTWAQFRSRPTGHKGRWDEQRSPHQKFINFGCDT</sequence>
<comment type="catalytic activity">
    <reaction evidence="6">
        <text>Couples ATP hydrolysis with the unwinding of duplex DNA by translocating in the 3'-5' direction.</text>
        <dbReference type="EC" id="5.6.2.4"/>
    </reaction>
</comment>
<gene>
    <name evidence="12" type="primary">yga2F</name>
</gene>
<dbReference type="SUPFAM" id="SSF52540">
    <property type="entry name" value="P-loop containing nucleoside triphosphate hydrolases"/>
    <property type="match status" value="1"/>
</dbReference>
<keyword evidence="4 9" id="KW-0067">ATP-binding</keyword>
<evidence type="ECO:0000256" key="4">
    <source>
        <dbReference type="ARBA" id="ARBA00022840"/>
    </source>
</evidence>
<keyword evidence="12" id="KW-0614">Plasmid</keyword>
<feature type="binding site" evidence="9">
    <location>
        <begin position="34"/>
        <end position="41"/>
    </location>
    <ligand>
        <name>ATP</name>
        <dbReference type="ChEBI" id="CHEBI:30616"/>
    </ligand>
</feature>
<evidence type="ECO:0000256" key="2">
    <source>
        <dbReference type="ARBA" id="ARBA00022801"/>
    </source>
</evidence>
<dbReference type="InterPro" id="IPR000212">
    <property type="entry name" value="DNA_helicase_UvrD/REP"/>
</dbReference>
<dbReference type="Gene3D" id="3.40.50.300">
    <property type="entry name" value="P-loop containing nucleotide triphosphate hydrolases"/>
    <property type="match status" value="3"/>
</dbReference>
<accession>Q84GD1</accession>
<feature type="domain" description="UvrD-like helicase C-terminal" evidence="11">
    <location>
        <begin position="235"/>
        <end position="479"/>
    </location>
</feature>
<dbReference type="CDD" id="cd17932">
    <property type="entry name" value="DEXQc_UvrD"/>
    <property type="match status" value="1"/>
</dbReference>
<dbReference type="GO" id="GO:0016887">
    <property type="term" value="F:ATP hydrolysis activity"/>
    <property type="evidence" value="ECO:0007669"/>
    <property type="project" value="RHEA"/>
</dbReference>
<evidence type="ECO:0000256" key="1">
    <source>
        <dbReference type="ARBA" id="ARBA00022741"/>
    </source>
</evidence>
<dbReference type="PROSITE" id="PS51198">
    <property type="entry name" value="UVRD_HELICASE_ATP_BIND"/>
    <property type="match status" value="1"/>
</dbReference>
<evidence type="ECO:0000256" key="9">
    <source>
        <dbReference type="PROSITE-ProRule" id="PRU00560"/>
    </source>
</evidence>
<dbReference type="PANTHER" id="PTHR11070">
    <property type="entry name" value="UVRD / RECB / PCRA DNA HELICASE FAMILY MEMBER"/>
    <property type="match status" value="1"/>
</dbReference>
<evidence type="ECO:0000256" key="8">
    <source>
        <dbReference type="ARBA" id="ARBA00048988"/>
    </source>
</evidence>
<dbReference type="GO" id="GO:0003677">
    <property type="term" value="F:DNA binding"/>
    <property type="evidence" value="ECO:0007669"/>
    <property type="project" value="InterPro"/>
</dbReference>
<evidence type="ECO:0000256" key="3">
    <source>
        <dbReference type="ARBA" id="ARBA00022806"/>
    </source>
</evidence>
<reference evidence="12" key="1">
    <citation type="journal article" date="2003" name="J. Biotechnol.">
        <title>Plasmids in Corynebacterium glutamicum and their molecular classification by comparative genomics.</title>
        <authorList>
            <person name="Tauch A."/>
            <person name="Puhler A."/>
            <person name="Kalinowski J."/>
            <person name="Thierbach G."/>
        </authorList>
    </citation>
    <scope>NUCLEOTIDE SEQUENCE</scope>
    <source>
        <strain evidence="12">LP-6</strain>
        <plasmid evidence="12">pGA2</plasmid>
    </source>
</reference>
<evidence type="ECO:0000256" key="6">
    <source>
        <dbReference type="ARBA" id="ARBA00034617"/>
    </source>
</evidence>
<dbReference type="PANTHER" id="PTHR11070:SF2">
    <property type="entry name" value="ATP-DEPENDENT DNA HELICASE SRS2"/>
    <property type="match status" value="1"/>
</dbReference>
<keyword evidence="2 9" id="KW-0378">Hydrolase</keyword>
<dbReference type="GO" id="GO:0005524">
    <property type="term" value="F:ATP binding"/>
    <property type="evidence" value="ECO:0007669"/>
    <property type="project" value="UniProtKB-UniRule"/>
</dbReference>
<dbReference type="PROSITE" id="PS51217">
    <property type="entry name" value="UVRD_HELICASE_CTER"/>
    <property type="match status" value="1"/>
</dbReference>
<dbReference type="Pfam" id="PF13361">
    <property type="entry name" value="UvrD_C"/>
    <property type="match status" value="2"/>
</dbReference>
<dbReference type="GO" id="GO:0000725">
    <property type="term" value="P:recombinational repair"/>
    <property type="evidence" value="ECO:0007669"/>
    <property type="project" value="TreeGrafter"/>
</dbReference>
<keyword evidence="1 9" id="KW-0547">Nucleotide-binding</keyword>
<evidence type="ECO:0000259" key="11">
    <source>
        <dbReference type="PROSITE" id="PS51217"/>
    </source>
</evidence>
<dbReference type="RefSeq" id="WP_011091144.1">
    <property type="nucleotide sequence ID" value="NC_004535.1"/>
</dbReference>
<organism evidence="12">
    <name type="scientific">Corynebacterium glutamicum</name>
    <name type="common">Brevibacterium saccharolyticum</name>
    <dbReference type="NCBI Taxonomy" id="1718"/>
    <lineage>
        <taxon>Bacteria</taxon>
        <taxon>Bacillati</taxon>
        <taxon>Actinomycetota</taxon>
        <taxon>Actinomycetes</taxon>
        <taxon>Mycobacteriales</taxon>
        <taxon>Corynebacteriaceae</taxon>
        <taxon>Corynebacterium</taxon>
    </lineage>
</organism>
<keyword evidence="5" id="KW-0413">Isomerase</keyword>
<dbReference type="Pfam" id="PF00580">
    <property type="entry name" value="UvrD-helicase"/>
    <property type="match status" value="2"/>
</dbReference>
<dbReference type="InterPro" id="IPR014016">
    <property type="entry name" value="UvrD-like_ATP-bd"/>
</dbReference>
<feature type="domain" description="UvrD-like helicase ATP-binding" evidence="10">
    <location>
        <begin position="13"/>
        <end position="234"/>
    </location>
</feature>
<evidence type="ECO:0000313" key="12">
    <source>
        <dbReference type="EMBL" id="AAO18219.1"/>
    </source>
</evidence>
<evidence type="ECO:0000256" key="7">
    <source>
        <dbReference type="ARBA" id="ARBA00034808"/>
    </source>
</evidence>
<evidence type="ECO:0000256" key="5">
    <source>
        <dbReference type="ARBA" id="ARBA00023235"/>
    </source>
</evidence>
<keyword evidence="3 9" id="KW-0347">Helicase</keyword>
<dbReference type="AlphaFoldDB" id="Q84GD1"/>
<proteinExistence type="predicted"/>
<dbReference type="GO" id="GO:0043138">
    <property type="term" value="F:3'-5' DNA helicase activity"/>
    <property type="evidence" value="ECO:0007669"/>
    <property type="project" value="UniProtKB-EC"/>
</dbReference>
<comment type="catalytic activity">
    <reaction evidence="8">
        <text>ATP + H2O = ADP + phosphate + H(+)</text>
        <dbReference type="Rhea" id="RHEA:13065"/>
        <dbReference type="ChEBI" id="CHEBI:15377"/>
        <dbReference type="ChEBI" id="CHEBI:15378"/>
        <dbReference type="ChEBI" id="CHEBI:30616"/>
        <dbReference type="ChEBI" id="CHEBI:43474"/>
        <dbReference type="ChEBI" id="CHEBI:456216"/>
        <dbReference type="EC" id="5.6.2.4"/>
    </reaction>
</comment>
<evidence type="ECO:0000259" key="10">
    <source>
        <dbReference type="PROSITE" id="PS51198"/>
    </source>
</evidence>
<dbReference type="EC" id="5.6.2.4" evidence="7"/>
<dbReference type="EMBL" id="AY172687">
    <property type="protein sequence ID" value="AAO18219.1"/>
    <property type="molecule type" value="Genomic_DNA"/>
</dbReference>
<protein>
    <recommendedName>
        <fullName evidence="7">DNA 3'-5' helicase</fullName>
        <ecNumber evidence="7">5.6.2.4</ecNumber>
    </recommendedName>
</protein>
<dbReference type="InterPro" id="IPR027417">
    <property type="entry name" value="P-loop_NTPase"/>
</dbReference>
<dbReference type="InterPro" id="IPR014017">
    <property type="entry name" value="DNA_helicase_UvrD-like_C"/>
</dbReference>
<name>Q84GD1_CORGT</name>
<geneLocation type="plasmid" evidence="12">
    <name>pGA2</name>
</geneLocation>